<dbReference type="OrthoDB" id="9759785at2"/>
<name>A0A1H3XAF6_9BACT</name>
<comment type="function">
    <text evidence="2">E1 component of the 2-oxoglutarate dehydrogenase (OGDH) complex which catalyzes the decarboxylation of 2-oxoglutarate, the first step in the conversion of 2-oxoglutarate to succinyl-CoA and CO(2).</text>
</comment>
<evidence type="ECO:0000256" key="3">
    <source>
        <dbReference type="ARBA" id="ARBA00012280"/>
    </source>
</evidence>
<evidence type="ECO:0000256" key="4">
    <source>
        <dbReference type="ARBA" id="ARBA00023002"/>
    </source>
</evidence>
<dbReference type="PANTHER" id="PTHR23152">
    <property type="entry name" value="2-OXOGLUTARATE DEHYDROGENASE"/>
    <property type="match status" value="1"/>
</dbReference>
<dbReference type="CDD" id="cd02016">
    <property type="entry name" value="TPP_E1_OGDC_like"/>
    <property type="match status" value="1"/>
</dbReference>
<dbReference type="GO" id="GO:0045252">
    <property type="term" value="C:oxoglutarate dehydrogenase complex"/>
    <property type="evidence" value="ECO:0007669"/>
    <property type="project" value="TreeGrafter"/>
</dbReference>
<dbReference type="EC" id="1.2.4.2" evidence="3"/>
<dbReference type="InterPro" id="IPR001017">
    <property type="entry name" value="DH_E1"/>
</dbReference>
<gene>
    <name evidence="7" type="ORF">SAMN05660420_00867</name>
</gene>
<evidence type="ECO:0000256" key="1">
    <source>
        <dbReference type="ARBA" id="ARBA00001964"/>
    </source>
</evidence>
<organism evidence="7 8">
    <name type="scientific">Desulfuromusa kysingii</name>
    <dbReference type="NCBI Taxonomy" id="37625"/>
    <lineage>
        <taxon>Bacteria</taxon>
        <taxon>Pseudomonadati</taxon>
        <taxon>Thermodesulfobacteriota</taxon>
        <taxon>Desulfuromonadia</taxon>
        <taxon>Desulfuromonadales</taxon>
        <taxon>Geopsychrobacteraceae</taxon>
        <taxon>Desulfuromusa</taxon>
    </lineage>
</organism>
<keyword evidence="4" id="KW-0560">Oxidoreductase</keyword>
<dbReference type="InterPro" id="IPR031717">
    <property type="entry name" value="ODO-1/KGD_C"/>
</dbReference>
<dbReference type="GO" id="GO:0006099">
    <property type="term" value="P:tricarboxylic acid cycle"/>
    <property type="evidence" value="ECO:0007669"/>
    <property type="project" value="TreeGrafter"/>
</dbReference>
<comment type="cofactor">
    <cofactor evidence="1">
        <name>thiamine diphosphate</name>
        <dbReference type="ChEBI" id="CHEBI:58937"/>
    </cofactor>
</comment>
<dbReference type="Gene3D" id="3.40.50.11610">
    <property type="entry name" value="Multifunctional 2-oxoglutarate metabolism enzyme, C-terminal domain"/>
    <property type="match status" value="1"/>
</dbReference>
<evidence type="ECO:0000256" key="2">
    <source>
        <dbReference type="ARBA" id="ARBA00003906"/>
    </source>
</evidence>
<dbReference type="NCBIfam" id="NF008907">
    <property type="entry name" value="PRK12270.1"/>
    <property type="match status" value="1"/>
</dbReference>
<keyword evidence="5" id="KW-0786">Thiamine pyrophosphate</keyword>
<dbReference type="GO" id="GO:0005829">
    <property type="term" value="C:cytosol"/>
    <property type="evidence" value="ECO:0007669"/>
    <property type="project" value="TreeGrafter"/>
</dbReference>
<dbReference type="STRING" id="37625.SAMN05660420_00867"/>
<evidence type="ECO:0000259" key="6">
    <source>
        <dbReference type="SMART" id="SM00861"/>
    </source>
</evidence>
<dbReference type="AlphaFoldDB" id="A0A1H3XAF6"/>
<dbReference type="PANTHER" id="PTHR23152:SF4">
    <property type="entry name" value="2-OXOADIPATE DEHYDROGENASE COMPLEX COMPONENT E1"/>
    <property type="match status" value="1"/>
</dbReference>
<feature type="domain" description="Transketolase-like pyrimidine-binding" evidence="6">
    <location>
        <begin position="552"/>
        <end position="746"/>
    </location>
</feature>
<dbReference type="NCBIfam" id="TIGR00239">
    <property type="entry name" value="2oxo_dh_E1"/>
    <property type="match status" value="1"/>
</dbReference>
<dbReference type="GO" id="GO:0030976">
    <property type="term" value="F:thiamine pyrophosphate binding"/>
    <property type="evidence" value="ECO:0007669"/>
    <property type="project" value="InterPro"/>
</dbReference>
<reference evidence="7 8" key="1">
    <citation type="submission" date="2016-10" db="EMBL/GenBank/DDBJ databases">
        <authorList>
            <person name="de Groot N.N."/>
        </authorList>
    </citation>
    <scope>NUCLEOTIDE SEQUENCE [LARGE SCALE GENOMIC DNA]</scope>
    <source>
        <strain evidence="7 8">DSM 7343</strain>
    </source>
</reference>
<dbReference type="SMART" id="SM00861">
    <property type="entry name" value="Transket_pyr"/>
    <property type="match status" value="1"/>
</dbReference>
<dbReference type="Pfam" id="PF00676">
    <property type="entry name" value="E1_dh"/>
    <property type="match status" value="1"/>
</dbReference>
<sequence length="894" mass="101459">MSVNDNVSPEWIETQYQIFKNNPNDLSQEWQSFFQGFELGIDNQESPVLDHKPAAVQTMIHRYRDIGHLYACVDPLTPCSLDHPQLRISEFGLEEKDLERTFATSNFILPEAPLKEIIDVLEQTYCHSLGLEFMHLPLLEERKWLQSKAEASRLRTDISRDKKLSTMKMLLQATKFESFLHRKFVGQKRFSLEGAESAIPLLDHLVEKAAELSLKHVVIGMSHRGRLNVLVNIFKKPLGNLFAEFADNAGCKVVGEGDVKYHKGYSTDRCFTDGCVHLSMASNPSHLEAVNPVVEGKCRARQDRIEGDGEQLVMPLLIHGDAAFAGQGVVAETLNLSQLAGYRTGGTLHVVINNQIGFTTLPVDARSTCYSTDIAKMLMAPIFHVHGDDPEALIQAATMAIEFRQKFHKDVVIEVICYRRYGHNEGDEPFFTQPLMYEKIRNHPLTTEIYKNQLLLEGFSEQELDAMESEIDQTLEDALTHEVCPLHEEFMKQWAHVSREFSFEPVETAIDQETLQQLSASLTTVPEGFTPHRKITSLLKKRRKAIVEGDKIDWGNGEALAMASLVHEGTSVRLSGQDSRRGTFNHRHATLYDIATAKEYTPLTDIAKQAGCRFDVFNSMLSEMAVLGFDYGYAVETPDDLTIWEAQFGDFANGAQVIIDQFIASSQAKWDRPCGITMFLPHGYEGQGPEHSSARMERYLQLCANNNMQIVNASTPAQLFHLLRRQVRTHHRCPLILFTPKALLRHPLCVSTTADLTSGHFQEILADDLSPKQCRRVILCAGKIYYDLLQQRQQGQHSDVAIVRIEQIYPLHRDLLKKILKPYKKTVEYCWVQEEIANAGAWDYLRQQLRDLIGREPRYIGRKRSASTAVGSNRLHRIEQQQILDKAFATPDED</sequence>
<dbReference type="InterPro" id="IPR029061">
    <property type="entry name" value="THDP-binding"/>
</dbReference>
<dbReference type="Gene3D" id="3.40.50.12470">
    <property type="match status" value="1"/>
</dbReference>
<protein>
    <recommendedName>
        <fullName evidence="3">oxoglutarate dehydrogenase (succinyl-transferring)</fullName>
        <ecNumber evidence="3">1.2.4.2</ecNumber>
    </recommendedName>
</protein>
<evidence type="ECO:0000256" key="5">
    <source>
        <dbReference type="ARBA" id="ARBA00023052"/>
    </source>
</evidence>
<dbReference type="GO" id="GO:0004591">
    <property type="term" value="F:oxoglutarate dehydrogenase (succinyl-transferring) activity"/>
    <property type="evidence" value="ECO:0007669"/>
    <property type="project" value="UniProtKB-EC"/>
</dbReference>
<dbReference type="Gene3D" id="3.40.50.970">
    <property type="match status" value="1"/>
</dbReference>
<accession>A0A1H3XAF6</accession>
<dbReference type="Gene3D" id="1.10.287.1150">
    <property type="entry name" value="TPP helical domain"/>
    <property type="match status" value="1"/>
</dbReference>
<evidence type="ECO:0000313" key="8">
    <source>
        <dbReference type="Proteomes" id="UP000199409"/>
    </source>
</evidence>
<dbReference type="Pfam" id="PF02779">
    <property type="entry name" value="Transket_pyr"/>
    <property type="match status" value="1"/>
</dbReference>
<proteinExistence type="predicted"/>
<dbReference type="PIRSF" id="PIRSF000157">
    <property type="entry name" value="Oxoglu_dh_E1"/>
    <property type="match status" value="1"/>
</dbReference>
<dbReference type="SUPFAM" id="SSF52518">
    <property type="entry name" value="Thiamin diphosphate-binding fold (THDP-binding)"/>
    <property type="match status" value="2"/>
</dbReference>
<dbReference type="NCBIfam" id="NF006914">
    <property type="entry name" value="PRK09404.1"/>
    <property type="match status" value="1"/>
</dbReference>
<dbReference type="Pfam" id="PF16870">
    <property type="entry name" value="OxoGdeHyase_C"/>
    <property type="match status" value="1"/>
</dbReference>
<dbReference type="Proteomes" id="UP000199409">
    <property type="component" value="Unassembled WGS sequence"/>
</dbReference>
<dbReference type="RefSeq" id="WP_092345085.1">
    <property type="nucleotide sequence ID" value="NZ_FNQN01000002.1"/>
</dbReference>
<dbReference type="InterPro" id="IPR042179">
    <property type="entry name" value="KGD_C_sf"/>
</dbReference>
<dbReference type="InterPro" id="IPR011603">
    <property type="entry name" value="2oxoglutarate_DH_E1"/>
</dbReference>
<dbReference type="InterPro" id="IPR005475">
    <property type="entry name" value="Transketolase-like_Pyr-bd"/>
</dbReference>
<keyword evidence="8" id="KW-1185">Reference proteome</keyword>
<evidence type="ECO:0000313" key="7">
    <source>
        <dbReference type="EMBL" id="SDZ95602.1"/>
    </source>
</evidence>
<dbReference type="EMBL" id="FNQN01000002">
    <property type="protein sequence ID" value="SDZ95602.1"/>
    <property type="molecule type" value="Genomic_DNA"/>
</dbReference>